<dbReference type="Pfam" id="PF13450">
    <property type="entry name" value="NAD_binding_8"/>
    <property type="match status" value="1"/>
</dbReference>
<dbReference type="PANTHER" id="PTHR43098:SF3">
    <property type="entry name" value="L-ORNITHINE N(5)-MONOOXYGENASE-RELATED"/>
    <property type="match status" value="1"/>
</dbReference>
<proteinExistence type="inferred from homology"/>
<evidence type="ECO:0008006" key="10">
    <source>
        <dbReference type="Google" id="ProtNLM"/>
    </source>
</evidence>
<dbReference type="Proteomes" id="UP000243081">
    <property type="component" value="Unassembled WGS sequence"/>
</dbReference>
<dbReference type="OrthoDB" id="66881at2759"/>
<evidence type="ECO:0000256" key="3">
    <source>
        <dbReference type="ARBA" id="ARBA00022630"/>
    </source>
</evidence>
<evidence type="ECO:0000313" key="8">
    <source>
        <dbReference type="EMBL" id="OAR00917.1"/>
    </source>
</evidence>
<reference evidence="8 9" key="1">
    <citation type="submission" date="2016-03" db="EMBL/GenBank/DDBJ databases">
        <title>Fine-scale spatial genetic structure of a fungal parasite of coffee scale insects.</title>
        <authorList>
            <person name="Jackson D."/>
            <person name="Zemenick K.A."/>
            <person name="Malloure B."/>
            <person name="Quandt C.A."/>
            <person name="James T.Y."/>
        </authorList>
    </citation>
    <scope>NUCLEOTIDE SEQUENCE [LARGE SCALE GENOMIC DNA]</scope>
    <source>
        <strain evidence="8 9">UM487</strain>
    </source>
</reference>
<evidence type="ECO:0000256" key="4">
    <source>
        <dbReference type="ARBA" id="ARBA00022827"/>
    </source>
</evidence>
<dbReference type="GO" id="GO:0004497">
    <property type="term" value="F:monooxygenase activity"/>
    <property type="evidence" value="ECO:0007669"/>
    <property type="project" value="UniProtKB-KW"/>
</dbReference>
<gene>
    <name evidence="8" type="ORF">LLEC1_00614</name>
</gene>
<evidence type="ECO:0000256" key="7">
    <source>
        <dbReference type="ARBA" id="ARBA00023033"/>
    </source>
</evidence>
<comment type="caution">
    <text evidence="8">The sequence shown here is derived from an EMBL/GenBank/DDBJ whole genome shotgun (WGS) entry which is preliminary data.</text>
</comment>
<dbReference type="InterPro" id="IPR050775">
    <property type="entry name" value="FAD-binding_Monooxygenases"/>
</dbReference>
<keyword evidence="6" id="KW-0560">Oxidoreductase</keyword>
<dbReference type="EMBL" id="LUKN01001463">
    <property type="protein sequence ID" value="OAR00917.1"/>
    <property type="molecule type" value="Genomic_DNA"/>
</dbReference>
<dbReference type="OMA" id="VFIRTPC"/>
<dbReference type="InterPro" id="IPR036188">
    <property type="entry name" value="FAD/NAD-bd_sf"/>
</dbReference>
<name>A0A179IE43_CORDF</name>
<evidence type="ECO:0000256" key="5">
    <source>
        <dbReference type="ARBA" id="ARBA00022857"/>
    </source>
</evidence>
<protein>
    <recommendedName>
        <fullName evidence="10">FAD/NAD(P)-binding domain-containing protein</fullName>
    </recommendedName>
</protein>
<evidence type="ECO:0000313" key="9">
    <source>
        <dbReference type="Proteomes" id="UP000243081"/>
    </source>
</evidence>
<keyword evidence="9" id="KW-1185">Reference proteome</keyword>
<evidence type="ECO:0000256" key="1">
    <source>
        <dbReference type="ARBA" id="ARBA00001974"/>
    </source>
</evidence>
<accession>A0A179IE43</accession>
<dbReference type="PANTHER" id="PTHR43098">
    <property type="entry name" value="L-ORNITHINE N(5)-MONOOXYGENASE-RELATED"/>
    <property type="match status" value="1"/>
</dbReference>
<keyword evidence="4" id="KW-0274">FAD</keyword>
<keyword evidence="7" id="KW-0503">Monooxygenase</keyword>
<keyword evidence="3" id="KW-0285">Flavoprotein</keyword>
<sequence>MTNHVDVDVVIVGAGFSGCLTLHEMRRRGLSARIIEANDGFGGVWYSNRYPGARVDSILPFYQLTMPDIYNGFDFAEKYPDSEALRSYFQHLDERLELSKDTIFGHRVVRAHYKDETWKFETDKGLVGNSRFAVFAGGTTHKAHIPELPYLKAFQGQIIHPASWPSDVNLDGKRVGLIGQGASGIQILEQLSKADHDITLFIRTPCLAVPMRQEKSSAAESEARKREYDSLFSKAKYGKDAGYPYIPSTRVFEDETPEQHRAVFEERWKYGGLMATGGYQDIATNPQANYAMYNFWREKARARMTDRAKMDIVAPMEQFQWIGGKRSALEQDYFEMIDKPNVKLVNLKTTPIKKIVRSGVVVADDEGVEALHELDVLILSTGYDSVTGGLYDMNITDKNGEGLEEKWKDGIQTYGGMMVPGMPNAFLLYGPQAPTALANGPTFIELQVEWIGNLLDGLDQRSDKTVEVTREAATEWADKGFSIWNSLKLRDQDSWWVGANIPGKRREPLIWFGGTKLWWQICTAGLADWAPFVSQP</sequence>
<dbReference type="SUPFAM" id="SSF51905">
    <property type="entry name" value="FAD/NAD(P)-binding domain"/>
    <property type="match status" value="1"/>
</dbReference>
<dbReference type="AlphaFoldDB" id="A0A179IE43"/>
<keyword evidence="5" id="KW-0521">NADP</keyword>
<evidence type="ECO:0000256" key="6">
    <source>
        <dbReference type="ARBA" id="ARBA00023002"/>
    </source>
</evidence>
<organism evidence="8 9">
    <name type="scientific">Cordyceps confragosa</name>
    <name type="common">Lecanicillium lecanii</name>
    <dbReference type="NCBI Taxonomy" id="2714763"/>
    <lineage>
        <taxon>Eukaryota</taxon>
        <taxon>Fungi</taxon>
        <taxon>Dikarya</taxon>
        <taxon>Ascomycota</taxon>
        <taxon>Pezizomycotina</taxon>
        <taxon>Sordariomycetes</taxon>
        <taxon>Hypocreomycetidae</taxon>
        <taxon>Hypocreales</taxon>
        <taxon>Cordycipitaceae</taxon>
        <taxon>Akanthomyces</taxon>
    </lineage>
</organism>
<evidence type="ECO:0000256" key="2">
    <source>
        <dbReference type="ARBA" id="ARBA00010139"/>
    </source>
</evidence>
<dbReference type="Gene3D" id="3.50.50.60">
    <property type="entry name" value="FAD/NAD(P)-binding domain"/>
    <property type="match status" value="2"/>
</dbReference>
<comment type="cofactor">
    <cofactor evidence="1">
        <name>FAD</name>
        <dbReference type="ChEBI" id="CHEBI:57692"/>
    </cofactor>
</comment>
<comment type="similarity">
    <text evidence="2">Belongs to the FAD-binding monooxygenase family.</text>
</comment>